<dbReference type="PROSITE" id="PS00211">
    <property type="entry name" value="ABC_TRANSPORTER_1"/>
    <property type="match status" value="1"/>
</dbReference>
<name>A0A8G2C800_9BACT</name>
<dbReference type="InterPro" id="IPR017871">
    <property type="entry name" value="ABC_transporter-like_CS"/>
</dbReference>
<dbReference type="EMBL" id="FQZR01000002">
    <property type="protein sequence ID" value="SHI73244.1"/>
    <property type="molecule type" value="Genomic_DNA"/>
</dbReference>
<dbReference type="InterPro" id="IPR027417">
    <property type="entry name" value="P-loop_NTPase"/>
</dbReference>
<evidence type="ECO:0000256" key="2">
    <source>
        <dbReference type="ARBA" id="ARBA00022840"/>
    </source>
</evidence>
<dbReference type="SUPFAM" id="SSF52540">
    <property type="entry name" value="P-loop containing nucleoside triphosphate hydrolases"/>
    <property type="match status" value="2"/>
</dbReference>
<proteinExistence type="predicted"/>
<dbReference type="PANTHER" id="PTHR43038">
    <property type="entry name" value="ATP-BINDING CASSETTE, SUB-FAMILY H, MEMBER 1"/>
    <property type="match status" value="1"/>
</dbReference>
<protein>
    <submittedName>
        <fullName evidence="4">ABC-2 type transport system ATP-binding protein</fullName>
    </submittedName>
</protein>
<dbReference type="PANTHER" id="PTHR43038:SF3">
    <property type="entry name" value="ABC TRANSPORTER G FAMILY MEMBER 20 ISOFORM X1"/>
    <property type="match status" value="1"/>
</dbReference>
<dbReference type="GO" id="GO:0016887">
    <property type="term" value="F:ATP hydrolysis activity"/>
    <property type="evidence" value="ECO:0007669"/>
    <property type="project" value="InterPro"/>
</dbReference>
<evidence type="ECO:0000313" key="5">
    <source>
        <dbReference type="Proteomes" id="UP000184001"/>
    </source>
</evidence>
<accession>A0A8G2C800</accession>
<evidence type="ECO:0000313" key="4">
    <source>
        <dbReference type="EMBL" id="SHI73244.1"/>
    </source>
</evidence>
<keyword evidence="2 4" id="KW-0067">ATP-binding</keyword>
<dbReference type="AlphaFoldDB" id="A0A8G2C800"/>
<dbReference type="Pfam" id="PF00005">
    <property type="entry name" value="ABC_tran"/>
    <property type="match status" value="2"/>
</dbReference>
<reference evidence="4 5" key="1">
    <citation type="submission" date="2016-11" db="EMBL/GenBank/DDBJ databases">
        <authorList>
            <person name="Varghese N."/>
            <person name="Submissions S."/>
        </authorList>
    </citation>
    <scope>NUCLEOTIDE SEQUENCE [LARGE SCALE GENOMIC DNA]</scope>
    <source>
        <strain evidence="4 5">DSM 17919</strain>
    </source>
</reference>
<dbReference type="CDD" id="cd03230">
    <property type="entry name" value="ABC_DR_subfamily_A"/>
    <property type="match status" value="2"/>
</dbReference>
<evidence type="ECO:0000259" key="3">
    <source>
        <dbReference type="PROSITE" id="PS50893"/>
    </source>
</evidence>
<dbReference type="SMART" id="SM00382">
    <property type="entry name" value="AAA"/>
    <property type="match status" value="2"/>
</dbReference>
<dbReference type="InterPro" id="IPR003593">
    <property type="entry name" value="AAA+_ATPase"/>
</dbReference>
<organism evidence="4 5">
    <name type="scientific">Halodesulfovibrio aestuarii</name>
    <dbReference type="NCBI Taxonomy" id="126333"/>
    <lineage>
        <taxon>Bacteria</taxon>
        <taxon>Pseudomonadati</taxon>
        <taxon>Thermodesulfobacteriota</taxon>
        <taxon>Desulfovibrionia</taxon>
        <taxon>Desulfovibrionales</taxon>
        <taxon>Desulfovibrionaceae</taxon>
        <taxon>Halodesulfovibrio</taxon>
    </lineage>
</organism>
<keyword evidence="1" id="KW-0547">Nucleotide-binding</keyword>
<gene>
    <name evidence="4" type="ORF">SAMN05660830_00807</name>
</gene>
<feature type="domain" description="ABC transporter" evidence="3">
    <location>
        <begin position="366"/>
        <end position="595"/>
    </location>
</feature>
<dbReference type="GO" id="GO:0005524">
    <property type="term" value="F:ATP binding"/>
    <property type="evidence" value="ECO:0007669"/>
    <property type="project" value="UniProtKB-KW"/>
</dbReference>
<sequence length="606" mass="67152">MTMHEDQEGRPLLQAVDLRVVFKPKSDHPVVALNNLNLRVEARSVTGLVGPDGAGKTTCLRLAAGLLVPQSGSMHVLGHDVVHEADLIRPRVGYMPQQFGLYEDLTVQENLNLYADLQGVPMALRKDQFARLLDMTDLEKFTDRRSGQLSGGMKQKLGLACCLVKVPELLILDEPTVGVDPVSRRDIWRIVYQLVDEKGLGVVVSTAYLDEAERCNNVVVMHNGSKLAEGTPKSFYSRVSGRVFVVAPQPPQTARMLHGEVLQRSDVVDASIQSGMVRTVFSKNSPVLTNDVAETHSSPIEGESEKKTLRTIPKDSLVPVTPRFEDVFVDMLQQDGTVIEKPLLAAPDEDTVKQTRPVAMKNAPAIVVSSLLKQFGTFTAVRDISFTVHRGEIFGLLGANGAGKTTTFRMLCGLLKASGGEIHVAGNDMRKTPSKTRSRIGYMAQKFSLYQQFTVKQNLRFYGKAYGLHRAQLQQRLDWALREFDMEDRKDVITQSLPAGFKQRLAMAAAMLHEPEILFLDEPTSGADPLARREFWARINKFAREGVTVIVTTHFMEEAEYCDHLLIMAQGQQLAAGTPAQIREYAVSEKTPEPTIEDAFIQLAES</sequence>
<dbReference type="InterPro" id="IPR003439">
    <property type="entry name" value="ABC_transporter-like_ATP-bd"/>
</dbReference>
<dbReference type="Proteomes" id="UP000184001">
    <property type="component" value="Unassembled WGS sequence"/>
</dbReference>
<comment type="caution">
    <text evidence="4">The sequence shown here is derived from an EMBL/GenBank/DDBJ whole genome shotgun (WGS) entry which is preliminary data.</text>
</comment>
<feature type="domain" description="ABC transporter" evidence="3">
    <location>
        <begin position="13"/>
        <end position="248"/>
    </location>
</feature>
<dbReference type="PROSITE" id="PS50893">
    <property type="entry name" value="ABC_TRANSPORTER_2"/>
    <property type="match status" value="2"/>
</dbReference>
<dbReference type="RefSeq" id="WP_020001932.1">
    <property type="nucleotide sequence ID" value="NZ_CP192219.1"/>
</dbReference>
<evidence type="ECO:0000256" key="1">
    <source>
        <dbReference type="ARBA" id="ARBA00022741"/>
    </source>
</evidence>
<dbReference type="Gene3D" id="3.40.50.300">
    <property type="entry name" value="P-loop containing nucleotide triphosphate hydrolases"/>
    <property type="match status" value="2"/>
</dbReference>